<protein>
    <recommendedName>
        <fullName evidence="4">Secreted protein</fullName>
    </recommendedName>
</protein>
<feature type="chain" id="PRO_5015668855" description="Secreted protein" evidence="1">
    <location>
        <begin position="31"/>
        <end position="275"/>
    </location>
</feature>
<proteinExistence type="predicted"/>
<dbReference type="AlphaFoldDB" id="A0A2T4JF36"/>
<dbReference type="EMBL" id="PZKE01000001">
    <property type="protein sequence ID" value="PTE16535.1"/>
    <property type="molecule type" value="Genomic_DNA"/>
</dbReference>
<keyword evidence="1" id="KW-0732">Signal</keyword>
<keyword evidence="3" id="KW-1185">Reference proteome</keyword>
<dbReference type="Proteomes" id="UP000241362">
    <property type="component" value="Unassembled WGS sequence"/>
</dbReference>
<sequence length="275" mass="28074">MMTNKRSLIRAASVLAVALAAGHLVQTMTAGSPSRAEPTPAIAVLPTAVTPVQASIDAAATPIPQKPDPLPQAAPACADRLTLAATPGAMITVMIHSPCRGGERVVLRHAGLAVAEALDADGRLAVPLPAFDAGGKVSVLLSDGTVLRDAVPVPDLGGLRRFAVQWVAEDAFQLHVGPGVVGNLPALASLGDPSVDLPMQAQVYTWPASQRISPVVEAAITPATCGRDLLGETLLLTEGTTTLTDLTLSMPPCDAVGDILVLNNLVPDVTLAAVN</sequence>
<comment type="caution">
    <text evidence="2">The sequence shown here is derived from an EMBL/GenBank/DDBJ whole genome shotgun (WGS) entry which is preliminary data.</text>
</comment>
<evidence type="ECO:0000313" key="2">
    <source>
        <dbReference type="EMBL" id="PTE16535.1"/>
    </source>
</evidence>
<gene>
    <name evidence="2" type="ORF">C5F44_01385</name>
</gene>
<reference evidence="2 3" key="1">
    <citation type="submission" date="2018-03" db="EMBL/GenBank/DDBJ databases">
        <title>Rhodobacter blasticus.</title>
        <authorList>
            <person name="Meyer T.E."/>
            <person name="Miller S."/>
            <person name="Lodha T."/>
            <person name="Gandham S."/>
            <person name="Chintalapati S."/>
            <person name="Chintalapati V.R."/>
        </authorList>
    </citation>
    <scope>NUCLEOTIDE SEQUENCE [LARGE SCALE GENOMIC DNA]</scope>
    <source>
        <strain evidence="2 3">DSM 2131</strain>
    </source>
</reference>
<evidence type="ECO:0000313" key="3">
    <source>
        <dbReference type="Proteomes" id="UP000241362"/>
    </source>
</evidence>
<evidence type="ECO:0008006" key="4">
    <source>
        <dbReference type="Google" id="ProtNLM"/>
    </source>
</evidence>
<name>A0A2T4JF36_FUSBL</name>
<feature type="signal peptide" evidence="1">
    <location>
        <begin position="1"/>
        <end position="30"/>
    </location>
</feature>
<evidence type="ECO:0000256" key="1">
    <source>
        <dbReference type="SAM" id="SignalP"/>
    </source>
</evidence>
<accession>A0A2T4JF36</accession>
<organism evidence="2 3">
    <name type="scientific">Fuscovulum blasticum DSM 2131</name>
    <dbReference type="NCBI Taxonomy" id="1188250"/>
    <lineage>
        <taxon>Bacteria</taxon>
        <taxon>Pseudomonadati</taxon>
        <taxon>Pseudomonadota</taxon>
        <taxon>Alphaproteobacteria</taxon>
        <taxon>Rhodobacterales</taxon>
        <taxon>Paracoccaceae</taxon>
        <taxon>Pseudogemmobacter</taxon>
    </lineage>
</organism>